<feature type="transmembrane region" description="Helical" evidence="1">
    <location>
        <begin position="914"/>
        <end position="934"/>
    </location>
</feature>
<dbReference type="SUPFAM" id="SSF82693">
    <property type="entry name" value="Multidrug efflux transporter AcrB pore domain, PN1, PN2, PC1 and PC2 subdomains"/>
    <property type="match status" value="2"/>
</dbReference>
<feature type="transmembrane region" description="Helical" evidence="1">
    <location>
        <begin position="434"/>
        <end position="454"/>
    </location>
</feature>
<organism evidence="2 3">
    <name type="scientific">Defluviicoccus vanus</name>
    <dbReference type="NCBI Taxonomy" id="111831"/>
    <lineage>
        <taxon>Bacteria</taxon>
        <taxon>Pseudomonadati</taxon>
        <taxon>Pseudomonadota</taxon>
        <taxon>Alphaproteobacteria</taxon>
        <taxon>Rhodospirillales</taxon>
        <taxon>Rhodospirillaceae</taxon>
        <taxon>Defluviicoccus</taxon>
    </lineage>
</organism>
<feature type="transmembrane region" description="Helical" evidence="1">
    <location>
        <begin position="889"/>
        <end position="908"/>
    </location>
</feature>
<dbReference type="Gene3D" id="3.30.70.1440">
    <property type="entry name" value="Multidrug efflux transporter AcrB pore domain"/>
    <property type="match status" value="1"/>
</dbReference>
<reference evidence="2 3" key="1">
    <citation type="submission" date="2020-05" db="EMBL/GenBank/DDBJ databases">
        <title>Complete closed genome sequence of Defluviicoccus vanus.</title>
        <authorList>
            <person name="Bessarab I."/>
            <person name="Arumugam K."/>
            <person name="Maszenan A.M."/>
            <person name="Seviour R.J."/>
            <person name="Williams R.B."/>
        </authorList>
    </citation>
    <scope>NUCLEOTIDE SEQUENCE [LARGE SCALE GENOMIC DNA]</scope>
    <source>
        <strain evidence="2 3">Ben 114</strain>
    </source>
</reference>
<feature type="transmembrane region" description="Helical" evidence="1">
    <location>
        <begin position="964"/>
        <end position="981"/>
    </location>
</feature>
<dbReference type="EMBL" id="CP053923">
    <property type="protein sequence ID" value="QNT68408.1"/>
    <property type="molecule type" value="Genomic_DNA"/>
</dbReference>
<dbReference type="KEGG" id="dvn:HQ394_02315"/>
<feature type="transmembrane region" description="Helical" evidence="1">
    <location>
        <begin position="987"/>
        <end position="1012"/>
    </location>
</feature>
<dbReference type="GO" id="GO:0005886">
    <property type="term" value="C:plasma membrane"/>
    <property type="evidence" value="ECO:0007669"/>
    <property type="project" value="TreeGrafter"/>
</dbReference>
<sequence>MFGKITEFAIKANRITILVLIGIPLIGLLVFLDYPRQEDPSIEIRQAIVTAFHPGMDAYQVEDLITRTLEESIREIGEIDNVWSSSQDGRTTIYAEIDDWVKGADIPRVWQTLRNKMNDVAPRLPAGTAGPFVNDEFGLTSVATIALWSDGFSLEDMRRVARDIRRQLDGLDGVERIELFGVQPERVFLTVSNARLASLGITPQVIVDTLRAQNMILPGGTINASGQNVIVEASGTFDSVAEIASVLVPIPGSDRTIPLEDIATVARDFADPAVRPVFYNGHPAIVISVSILDGVNSVEFGRRLTQRIKAIEQSLPVGYVLDFATYQPDLVERAVNGAISNLGQTLVIVTVVVILFLGVRAGLIVGAFVPVTILLALVGMSILHVELQRMSIATAIIALGIMVDNGIVVAEGMRNRLSLGEDRKQAAIDTASSLGLPLLISTLTTILAFMPIALAEGSTGEYTLSLGQVVILVLLGSWFMSMYMTPTMCYWFLKAPKAAESNTDRQQPYSAGIYRYYRAFLNTVLRHRAICMIIVLLFAAGVVFAGRFVVTEFFPANDRNQFLLYLDLEAGSSIDETARVVESVSAWLNDREVNPEVTKTVAYAGSGGPRFFLSLAPIDPDPHAAFVLVETKSNDQVPELIKRTRAYVDSHYPEIRGKPKAMWFGPTEAGLVEVRISGPDEAVLRAKADQLLAAFRAVPGTIEVEQDWENKVLKVEVVVDQNRARRAGITSRDIATSLNAFVSGGAITDYREGDAVIPIVLRGSEDERNQLASLFGLHVYSSATGASVPLSQIADIRSVWEPYRINRRNLQRTVTVSAKHLHMTASQLVDAVRPAIDKLDRPANYHWEIGGELESSETAQERLFATFPLAGFLIVTLLVWQFNSFRRAGIILLTIPMAFLGAVVGLLVTGAPFGFMSLLGLLSLAGIITNNGIIMIDSIETNRQAGATTYDAIVDAALSRFRPILMTTITTIPGLLPLIVWKDPLFYSMAIVISFGAALGTVLTLGVVPVLYSLLFKGTPAKGSVPAPS</sequence>
<dbReference type="PANTHER" id="PTHR32063">
    <property type="match status" value="1"/>
</dbReference>
<proteinExistence type="predicted"/>
<feature type="transmembrane region" description="Helical" evidence="1">
    <location>
        <begin position="466"/>
        <end position="493"/>
    </location>
</feature>
<feature type="transmembrane region" description="Helical" evidence="1">
    <location>
        <begin position="364"/>
        <end position="385"/>
    </location>
</feature>
<feature type="transmembrane region" description="Helical" evidence="1">
    <location>
        <begin position="12"/>
        <end position="32"/>
    </location>
</feature>
<feature type="transmembrane region" description="Helical" evidence="1">
    <location>
        <begin position="391"/>
        <end position="413"/>
    </location>
</feature>
<dbReference type="SUPFAM" id="SSF82714">
    <property type="entry name" value="Multidrug efflux transporter AcrB TolC docking domain, DN and DC subdomains"/>
    <property type="match status" value="2"/>
</dbReference>
<feature type="transmembrane region" description="Helical" evidence="1">
    <location>
        <begin position="863"/>
        <end position="882"/>
    </location>
</feature>
<evidence type="ECO:0000313" key="2">
    <source>
        <dbReference type="EMBL" id="QNT68408.1"/>
    </source>
</evidence>
<keyword evidence="3" id="KW-1185">Reference proteome</keyword>
<keyword evidence="1" id="KW-1133">Transmembrane helix</keyword>
<name>A0A7H1MY72_9PROT</name>
<dbReference type="InterPro" id="IPR027463">
    <property type="entry name" value="AcrB_DN_DC_subdom"/>
</dbReference>
<keyword evidence="1" id="KW-0812">Transmembrane</keyword>
<accession>A0A7H1MY72</accession>
<keyword evidence="1" id="KW-0472">Membrane</keyword>
<dbReference type="GO" id="GO:0042910">
    <property type="term" value="F:xenobiotic transmembrane transporter activity"/>
    <property type="evidence" value="ECO:0007669"/>
    <property type="project" value="TreeGrafter"/>
</dbReference>
<protein>
    <submittedName>
        <fullName evidence="2">Efflux RND transporter permease subunit</fullName>
    </submittedName>
</protein>
<gene>
    <name evidence="2" type="ORF">HQ394_02315</name>
</gene>
<dbReference type="RefSeq" id="WP_190261847.1">
    <property type="nucleotide sequence ID" value="NZ_CP053923.1"/>
</dbReference>
<dbReference type="Gene3D" id="3.30.70.1320">
    <property type="entry name" value="Multidrug efflux transporter AcrB pore domain like"/>
    <property type="match status" value="1"/>
</dbReference>
<dbReference type="Pfam" id="PF00873">
    <property type="entry name" value="ACR_tran"/>
    <property type="match status" value="1"/>
</dbReference>
<feature type="transmembrane region" description="Helical" evidence="1">
    <location>
        <begin position="529"/>
        <end position="550"/>
    </location>
</feature>
<evidence type="ECO:0000313" key="3">
    <source>
        <dbReference type="Proteomes" id="UP000516369"/>
    </source>
</evidence>
<dbReference type="Proteomes" id="UP000516369">
    <property type="component" value="Chromosome"/>
</dbReference>
<dbReference type="SUPFAM" id="SSF82866">
    <property type="entry name" value="Multidrug efflux transporter AcrB transmembrane domain"/>
    <property type="match status" value="2"/>
</dbReference>
<dbReference type="PRINTS" id="PR00702">
    <property type="entry name" value="ACRIFLAVINRP"/>
</dbReference>
<evidence type="ECO:0000256" key="1">
    <source>
        <dbReference type="SAM" id="Phobius"/>
    </source>
</evidence>
<dbReference type="AlphaFoldDB" id="A0A7H1MY72"/>
<feature type="transmembrane region" description="Helical" evidence="1">
    <location>
        <begin position="338"/>
        <end position="357"/>
    </location>
</feature>
<dbReference type="InterPro" id="IPR001036">
    <property type="entry name" value="Acrflvin-R"/>
</dbReference>
<dbReference type="Gene3D" id="3.30.2090.10">
    <property type="entry name" value="Multidrug efflux transporter AcrB TolC docking domain, DN and DC subdomains"/>
    <property type="match status" value="2"/>
</dbReference>
<dbReference type="Gene3D" id="1.20.1640.10">
    <property type="entry name" value="Multidrug efflux transporter AcrB transmembrane domain"/>
    <property type="match status" value="2"/>
</dbReference>
<dbReference type="PANTHER" id="PTHR32063:SF18">
    <property type="entry name" value="CATION EFFLUX SYSTEM PROTEIN"/>
    <property type="match status" value="1"/>
</dbReference>
<dbReference type="Gene3D" id="3.30.70.1430">
    <property type="entry name" value="Multidrug efflux transporter AcrB pore domain"/>
    <property type="match status" value="2"/>
</dbReference>